<accession>A0A7E4VYU1</accession>
<dbReference type="InterPro" id="IPR029061">
    <property type="entry name" value="THDP-binding"/>
</dbReference>
<dbReference type="EC" id="1.2.4.1" evidence="9"/>
<dbReference type="PANTHER" id="PTHR11516:SF60">
    <property type="entry name" value="PYRUVATE DEHYDROGENASE E1 COMPONENT SUBUNIT ALPHA"/>
    <property type="match status" value="1"/>
</dbReference>
<evidence type="ECO:0000256" key="8">
    <source>
        <dbReference type="ARBA" id="ARBA00051231"/>
    </source>
</evidence>
<evidence type="ECO:0000256" key="1">
    <source>
        <dbReference type="ARBA" id="ARBA00001964"/>
    </source>
</evidence>
<keyword evidence="5 9" id="KW-0560">Oxidoreductase</keyword>
<keyword evidence="7 9" id="KW-0670">Pyruvate</keyword>
<evidence type="ECO:0000256" key="2">
    <source>
        <dbReference type="ARBA" id="ARBA00004305"/>
    </source>
</evidence>
<keyword evidence="6 9" id="KW-0786">Thiamine pyrophosphate</keyword>
<evidence type="ECO:0000259" key="10">
    <source>
        <dbReference type="Pfam" id="PF00676"/>
    </source>
</evidence>
<dbReference type="GO" id="GO:0006086">
    <property type="term" value="P:pyruvate decarboxylation to acetyl-CoA"/>
    <property type="evidence" value="ECO:0007669"/>
    <property type="project" value="InterPro"/>
</dbReference>
<dbReference type="NCBIfam" id="TIGR03182">
    <property type="entry name" value="PDH_E1_alph_y"/>
    <property type="match status" value="1"/>
</dbReference>
<sequence>MGVRSLSSTVNEATFQTRPYKLHKLDTPPKSEVVVTRDDAIHYYREMQVIRRLETAAGNLYKEKIVRGFCHLYTGQEACAVGMHAAMDKDDGLITSYRCHGWTYLLGSTVVEVISELSGKISGNVYGKGGSMHMYERTFFGGNGIVGAQQALGAGVAFAHKYNGKKNVCFTLYGDGAANQGQLFECTNMAKLWNVPVIFVCENNGYGMGTAANRASADTNYYTRGDFVPGIWVDAMDVISVREAVQYCRDYANAGKGPLMLELATYRFVGHSMSDPGTGYRTREEVQEARKTRDPIHGFKDKIIAANLVTEAELKDIDKSVRKEVDDAVMHAHQDGVLPWEGLYTDLYHNTPPQFIRGCITEESIVQPYTNSSELVKKLGLKPKTYSA</sequence>
<dbReference type="Pfam" id="PF00676">
    <property type="entry name" value="E1_dh"/>
    <property type="match status" value="1"/>
</dbReference>
<protein>
    <recommendedName>
        <fullName evidence="9">Pyruvate dehydrogenase E1 component subunit alpha</fullName>
        <ecNumber evidence="9">1.2.4.1</ecNumber>
    </recommendedName>
</protein>
<keyword evidence="11" id="KW-1185">Reference proteome</keyword>
<evidence type="ECO:0000256" key="3">
    <source>
        <dbReference type="ARBA" id="ARBA00022553"/>
    </source>
</evidence>
<evidence type="ECO:0000256" key="6">
    <source>
        <dbReference type="ARBA" id="ARBA00023052"/>
    </source>
</evidence>
<comment type="function">
    <text evidence="9">The pyruvate dehydrogenase complex catalyzes the overall conversion of pyruvate to acetyl-CoA and CO(2).</text>
</comment>
<comment type="catalytic activity">
    <reaction evidence="8 9">
        <text>N(6)-[(R)-lipoyl]-L-lysyl-[protein] + pyruvate + H(+) = N(6)-[(R)-S(8)-acetyldihydrolipoyl]-L-lysyl-[protein] + CO2</text>
        <dbReference type="Rhea" id="RHEA:19189"/>
        <dbReference type="Rhea" id="RHEA-COMP:10474"/>
        <dbReference type="Rhea" id="RHEA-COMP:10478"/>
        <dbReference type="ChEBI" id="CHEBI:15361"/>
        <dbReference type="ChEBI" id="CHEBI:15378"/>
        <dbReference type="ChEBI" id="CHEBI:16526"/>
        <dbReference type="ChEBI" id="CHEBI:83099"/>
        <dbReference type="ChEBI" id="CHEBI:83111"/>
        <dbReference type="EC" id="1.2.4.1"/>
    </reaction>
</comment>
<reference evidence="11" key="1">
    <citation type="journal article" date="2013" name="Genetics">
        <title>The draft genome and transcriptome of Panagrellus redivivus are shaped by the harsh demands of a free-living lifestyle.</title>
        <authorList>
            <person name="Srinivasan J."/>
            <person name="Dillman A.R."/>
            <person name="Macchietto M.G."/>
            <person name="Heikkinen L."/>
            <person name="Lakso M."/>
            <person name="Fracchia K.M."/>
            <person name="Antoshechkin I."/>
            <person name="Mortazavi A."/>
            <person name="Wong G."/>
            <person name="Sternberg P.W."/>
        </authorList>
    </citation>
    <scope>NUCLEOTIDE SEQUENCE [LARGE SCALE GENOMIC DNA]</scope>
    <source>
        <strain evidence="11">MT8872</strain>
    </source>
</reference>
<dbReference type="Proteomes" id="UP000492821">
    <property type="component" value="Unassembled WGS sequence"/>
</dbReference>
<comment type="cofactor">
    <cofactor evidence="1 9">
        <name>thiamine diphosphate</name>
        <dbReference type="ChEBI" id="CHEBI:58937"/>
    </cofactor>
</comment>
<comment type="subcellular location">
    <subcellularLocation>
        <location evidence="2">Mitochondrion matrix</location>
    </subcellularLocation>
</comment>
<proteinExistence type="predicted"/>
<evidence type="ECO:0000256" key="9">
    <source>
        <dbReference type="RuleBase" id="RU361139"/>
    </source>
</evidence>
<dbReference type="WBParaSite" id="Pan_g5138.t1">
    <property type="protein sequence ID" value="Pan_g5138.t1"/>
    <property type="gene ID" value="Pan_g5138"/>
</dbReference>
<dbReference type="PANTHER" id="PTHR11516">
    <property type="entry name" value="PYRUVATE DEHYDROGENASE E1 COMPONENT, ALPHA SUBUNIT BACTERIAL AND ORGANELLAR"/>
    <property type="match status" value="1"/>
</dbReference>
<feature type="domain" description="Dehydrogenase E1 component" evidence="10">
    <location>
        <begin position="45"/>
        <end position="337"/>
    </location>
</feature>
<dbReference type="Gene3D" id="3.40.50.970">
    <property type="match status" value="1"/>
</dbReference>
<dbReference type="GO" id="GO:0005759">
    <property type="term" value="C:mitochondrial matrix"/>
    <property type="evidence" value="ECO:0007669"/>
    <property type="project" value="UniProtKB-SubCell"/>
</dbReference>
<organism evidence="11 12">
    <name type="scientific">Panagrellus redivivus</name>
    <name type="common">Microworm</name>
    <dbReference type="NCBI Taxonomy" id="6233"/>
    <lineage>
        <taxon>Eukaryota</taxon>
        <taxon>Metazoa</taxon>
        <taxon>Ecdysozoa</taxon>
        <taxon>Nematoda</taxon>
        <taxon>Chromadorea</taxon>
        <taxon>Rhabditida</taxon>
        <taxon>Tylenchina</taxon>
        <taxon>Panagrolaimomorpha</taxon>
        <taxon>Panagrolaimoidea</taxon>
        <taxon>Panagrolaimidae</taxon>
        <taxon>Panagrellus</taxon>
    </lineage>
</organism>
<dbReference type="SUPFAM" id="SSF52518">
    <property type="entry name" value="Thiamin diphosphate-binding fold (THDP-binding)"/>
    <property type="match status" value="1"/>
</dbReference>
<dbReference type="InterPro" id="IPR050642">
    <property type="entry name" value="PDH_E1_Alpha_Subunit"/>
</dbReference>
<evidence type="ECO:0000256" key="5">
    <source>
        <dbReference type="ARBA" id="ARBA00023002"/>
    </source>
</evidence>
<dbReference type="GO" id="GO:0004739">
    <property type="term" value="F:pyruvate dehydrogenase (acetyl-transferring) activity"/>
    <property type="evidence" value="ECO:0007669"/>
    <property type="project" value="UniProtKB-UniRule"/>
</dbReference>
<name>A0A7E4VYU1_PANRE</name>
<evidence type="ECO:0000313" key="12">
    <source>
        <dbReference type="WBParaSite" id="Pan_g5138.t1"/>
    </source>
</evidence>
<evidence type="ECO:0000256" key="7">
    <source>
        <dbReference type="ARBA" id="ARBA00023317"/>
    </source>
</evidence>
<evidence type="ECO:0000256" key="4">
    <source>
        <dbReference type="ARBA" id="ARBA00022946"/>
    </source>
</evidence>
<dbReference type="AlphaFoldDB" id="A0A7E4VYU1"/>
<dbReference type="InterPro" id="IPR001017">
    <property type="entry name" value="DH_E1"/>
</dbReference>
<dbReference type="CDD" id="cd02000">
    <property type="entry name" value="TPP_E1_PDC_ADC_BCADC"/>
    <property type="match status" value="1"/>
</dbReference>
<reference evidence="12" key="2">
    <citation type="submission" date="2020-10" db="UniProtKB">
        <authorList>
            <consortium name="WormBaseParasite"/>
        </authorList>
    </citation>
    <scope>IDENTIFICATION</scope>
</reference>
<dbReference type="InterPro" id="IPR017597">
    <property type="entry name" value="Pyrv_DH_E1_asu_subgrp-y"/>
</dbReference>
<keyword evidence="3" id="KW-0597">Phosphoprotein</keyword>
<dbReference type="FunFam" id="3.40.50.970:FF:000013">
    <property type="entry name" value="Pyruvate dehydrogenase E1 component subunit alpha"/>
    <property type="match status" value="1"/>
</dbReference>
<evidence type="ECO:0000313" key="11">
    <source>
        <dbReference type="Proteomes" id="UP000492821"/>
    </source>
</evidence>
<keyword evidence="4" id="KW-0809">Transit peptide</keyword>